<protein>
    <submittedName>
        <fullName evidence="4">Membrane protein</fullName>
    </submittedName>
</protein>
<reference evidence="4 5" key="1">
    <citation type="journal article" date="2015" name="Genome Announc.">
        <title>Complete Genome Sequencing of Protease-Producing Novel Arthrobacter sp. Strain IHBB 11108 Using PacBio Single-Molecule Real-Time Sequencing Technology.</title>
        <authorList>
            <person name="Kiran S."/>
            <person name="Swarnkar M.K."/>
            <person name="Pal M."/>
            <person name="Thakur R."/>
            <person name="Tewari R."/>
            <person name="Singh A.K."/>
            <person name="Gulati A."/>
        </authorList>
    </citation>
    <scope>NUCLEOTIDE SEQUENCE [LARGE SCALE GENOMIC DNA]</scope>
    <source>
        <strain evidence="4 5">IHBB 11108</strain>
    </source>
</reference>
<feature type="region of interest" description="Disordered" evidence="2">
    <location>
        <begin position="232"/>
        <end position="253"/>
    </location>
</feature>
<dbReference type="HOGENOM" id="CLU_089257_0_0_11"/>
<keyword evidence="5" id="KW-1185">Reference proteome</keyword>
<feature type="transmembrane region" description="Helical" evidence="3">
    <location>
        <begin position="52"/>
        <end position="73"/>
    </location>
</feature>
<dbReference type="AlphaFoldDB" id="A0A0D4BXA5"/>
<keyword evidence="3" id="KW-0812">Transmembrane</keyword>
<evidence type="ECO:0000256" key="2">
    <source>
        <dbReference type="SAM" id="MobiDB-lite"/>
    </source>
</evidence>
<dbReference type="PATRIC" id="fig|1618207.4.peg.620"/>
<feature type="transmembrane region" description="Helical" evidence="3">
    <location>
        <begin position="79"/>
        <end position="98"/>
    </location>
</feature>
<dbReference type="KEGG" id="ari:UM93_03030"/>
<proteinExistence type="predicted"/>
<keyword evidence="3" id="KW-1133">Transmembrane helix</keyword>
<organism evidence="4 5">
    <name type="scientific">Psychromicrobium lacuslunae</name>
    <dbReference type="NCBI Taxonomy" id="1618207"/>
    <lineage>
        <taxon>Bacteria</taxon>
        <taxon>Bacillati</taxon>
        <taxon>Actinomycetota</taxon>
        <taxon>Actinomycetes</taxon>
        <taxon>Micrococcales</taxon>
        <taxon>Micrococcaceae</taxon>
        <taxon>Psychromicrobium</taxon>
    </lineage>
</organism>
<dbReference type="STRING" id="1618207.UM93_03030"/>
<sequence length="253" mass="27909">MAKTSDSASNAPKERRNLFSRKPKTPKPDKQPGRMKQMLDVFKMTRRYDPSVVWLMLLVFLGVIALALIISFFFFNNNWITALILGIPLGLLGALLILSRRAERAAFSQIEGKPGASGAALNTLRRGWVIEEQPVAVNPRSQDAVFRAVGRPGVVLVTEGAPHRVRTLVEAERKKLGRILPNVSVHVIQSGREEGQVELSKVAKQVKKLKNELTKAEVNAVSKRIASLGGKLPIPKGVDPYKARPDRKAARGR</sequence>
<evidence type="ECO:0000256" key="3">
    <source>
        <dbReference type="SAM" id="Phobius"/>
    </source>
</evidence>
<dbReference type="OrthoDB" id="8479889at2"/>
<dbReference type="Proteomes" id="UP000061839">
    <property type="component" value="Chromosome"/>
</dbReference>
<feature type="coiled-coil region" evidence="1">
    <location>
        <begin position="192"/>
        <end position="219"/>
    </location>
</feature>
<dbReference type="InterPro" id="IPR025445">
    <property type="entry name" value="DUF4191"/>
</dbReference>
<feature type="compositionally biased region" description="Polar residues" evidence="2">
    <location>
        <begin position="1"/>
        <end position="10"/>
    </location>
</feature>
<dbReference type="RefSeq" id="WP_045073575.1">
    <property type="nucleotide sequence ID" value="NZ_CP011005.1"/>
</dbReference>
<feature type="region of interest" description="Disordered" evidence="2">
    <location>
        <begin position="1"/>
        <end position="36"/>
    </location>
</feature>
<evidence type="ECO:0000313" key="5">
    <source>
        <dbReference type="Proteomes" id="UP000061839"/>
    </source>
</evidence>
<evidence type="ECO:0000313" key="4">
    <source>
        <dbReference type="EMBL" id="AJT40746.1"/>
    </source>
</evidence>
<dbReference type="Pfam" id="PF13829">
    <property type="entry name" value="DUF4191"/>
    <property type="match status" value="1"/>
</dbReference>
<gene>
    <name evidence="4" type="ORF">UM93_03030</name>
</gene>
<keyword evidence="3" id="KW-0472">Membrane</keyword>
<feature type="compositionally biased region" description="Basic and acidic residues" evidence="2">
    <location>
        <begin position="239"/>
        <end position="253"/>
    </location>
</feature>
<dbReference type="EMBL" id="CP011005">
    <property type="protein sequence ID" value="AJT40746.1"/>
    <property type="molecule type" value="Genomic_DNA"/>
</dbReference>
<keyword evidence="1" id="KW-0175">Coiled coil</keyword>
<name>A0A0D4BXA5_9MICC</name>
<evidence type="ECO:0000256" key="1">
    <source>
        <dbReference type="SAM" id="Coils"/>
    </source>
</evidence>
<accession>A0A0D4BXA5</accession>